<dbReference type="Pfam" id="PF07690">
    <property type="entry name" value="MFS_1"/>
    <property type="match status" value="1"/>
</dbReference>
<feature type="transmembrane region" description="Helical" evidence="6">
    <location>
        <begin position="227"/>
        <end position="245"/>
    </location>
</feature>
<protein>
    <submittedName>
        <fullName evidence="8">YubD</fullName>
    </submittedName>
</protein>
<keyword evidence="2" id="KW-0813">Transport</keyword>
<dbReference type="AlphaFoldDB" id="F8IKA3"/>
<dbReference type="SUPFAM" id="SSF103473">
    <property type="entry name" value="MFS general substrate transporter"/>
    <property type="match status" value="1"/>
</dbReference>
<evidence type="ECO:0000256" key="5">
    <source>
        <dbReference type="ARBA" id="ARBA00023136"/>
    </source>
</evidence>
<organism evidence="8 9">
    <name type="scientific">Alicyclobacillus acidocaldarius (strain Tc-4-1)</name>
    <name type="common">Bacillus acidocaldarius</name>
    <dbReference type="NCBI Taxonomy" id="1048834"/>
    <lineage>
        <taxon>Bacteria</taxon>
        <taxon>Bacillati</taxon>
        <taxon>Bacillota</taxon>
        <taxon>Bacilli</taxon>
        <taxon>Bacillales</taxon>
        <taxon>Alicyclobacillaceae</taxon>
        <taxon>Alicyclobacillus</taxon>
    </lineage>
</organism>
<dbReference type="eggNOG" id="COG2814">
    <property type="taxonomic scope" value="Bacteria"/>
</dbReference>
<evidence type="ECO:0000259" key="7">
    <source>
        <dbReference type="PROSITE" id="PS50850"/>
    </source>
</evidence>
<dbReference type="PANTHER" id="PTHR23501:SF191">
    <property type="entry name" value="VACUOLAR BASIC AMINO ACID TRANSPORTER 4"/>
    <property type="match status" value="1"/>
</dbReference>
<feature type="transmembrane region" description="Helical" evidence="6">
    <location>
        <begin position="194"/>
        <end position="215"/>
    </location>
</feature>
<dbReference type="InterPro" id="IPR020846">
    <property type="entry name" value="MFS_dom"/>
</dbReference>
<sequence>MVPPLYNGIRLNSQYSRNRKESTMEALSAHVRPNARLAMILAATALSFGPQYIANVSSILDQSLLQSGLAEGSRAFALAATLSNLGFAACVPIGLRLTQRFGLRQTYLPLAALFLAACALSATAPNPRVFAISRTVEGVAAGSLFLTTLPVSLTSFPAPIRGRFIAYAIGGLYGMSALGTVVGAVALLVTSWRWVFAIAGLLSALGIVLGLLSLPHEPNAPGARWDFPGTLLLAAMAASLAPPLVQIRFAGLGATSVWPWFLTGALLFLIWIAWETQSRAPLVQYRAIHTVRQISGATMAILSHVALIFVLVAGYQWLQALDDAASRQWLTAALLFVGCLVVVAVAAMWLHPVVGPGVLGAIGSVGVLAVGWLWREQTSGVSVTRVSCEMAVALCLIGLVLIMGALTTALAGDLHEARLRSCSLHFHRNLAGALAPSFAGWWMARSAAVAYEHQRDHATLFQPSALYAYQKLVAAFELKTGSLAKAEQLAGAALLAKAERISLLAALHHTADVVLVIGCAMLSASVAMAVTGKGRPLSHPAPAVSHVPAQREVSEAKARTFVVR</sequence>
<dbReference type="PANTHER" id="PTHR23501">
    <property type="entry name" value="MAJOR FACILITATOR SUPERFAMILY"/>
    <property type="match status" value="1"/>
</dbReference>
<dbReference type="EMBL" id="CP002902">
    <property type="protein sequence ID" value="AEJ42291.1"/>
    <property type="molecule type" value="Genomic_DNA"/>
</dbReference>
<dbReference type="InterPro" id="IPR011701">
    <property type="entry name" value="MFS"/>
</dbReference>
<accession>F8IKA3</accession>
<name>F8IKA3_ALIAT</name>
<feature type="domain" description="Major facilitator superfamily (MFS) profile" evidence="7">
    <location>
        <begin position="35"/>
        <end position="482"/>
    </location>
</feature>
<keyword evidence="3 6" id="KW-0812">Transmembrane</keyword>
<feature type="transmembrane region" description="Helical" evidence="6">
    <location>
        <begin position="107"/>
        <end position="125"/>
    </location>
</feature>
<evidence type="ECO:0000313" key="8">
    <source>
        <dbReference type="EMBL" id="AEJ42291.1"/>
    </source>
</evidence>
<feature type="transmembrane region" description="Helical" evidence="6">
    <location>
        <begin position="329"/>
        <end position="350"/>
    </location>
</feature>
<dbReference type="STRING" id="1048834.TC41_0323"/>
<dbReference type="PATRIC" id="fig|1048834.4.peg.301"/>
<dbReference type="Proteomes" id="UP000000292">
    <property type="component" value="Chromosome"/>
</dbReference>
<dbReference type="HOGENOM" id="CLU_515503_0_0_9"/>
<reference evidence="9" key="2">
    <citation type="submission" date="2011-06" db="EMBL/GenBank/DDBJ databases">
        <title>The complete genome sequence of Alicyclobacillus acidocaldarius sp. Tc-4-1.</title>
        <authorList>
            <person name="Chen Y."/>
            <person name="He Y."/>
            <person name="Dong Z."/>
            <person name="Hu S."/>
        </authorList>
    </citation>
    <scope>NUCLEOTIDE SEQUENCE [LARGE SCALE GENOMIC DNA]</scope>
    <source>
        <strain evidence="9">Tc-4-1</strain>
    </source>
</reference>
<evidence type="ECO:0000313" key="9">
    <source>
        <dbReference type="Proteomes" id="UP000000292"/>
    </source>
</evidence>
<dbReference type="KEGG" id="aad:TC41_0323"/>
<proteinExistence type="predicted"/>
<feature type="transmembrane region" description="Helical" evidence="6">
    <location>
        <begin position="37"/>
        <end position="54"/>
    </location>
</feature>
<dbReference type="GO" id="GO:0005886">
    <property type="term" value="C:plasma membrane"/>
    <property type="evidence" value="ECO:0007669"/>
    <property type="project" value="UniProtKB-SubCell"/>
</dbReference>
<evidence type="ECO:0000256" key="2">
    <source>
        <dbReference type="ARBA" id="ARBA00022448"/>
    </source>
</evidence>
<gene>
    <name evidence="8" type="ordered locus">TC41_0323</name>
</gene>
<keyword evidence="5 6" id="KW-0472">Membrane</keyword>
<evidence type="ECO:0000256" key="3">
    <source>
        <dbReference type="ARBA" id="ARBA00022692"/>
    </source>
</evidence>
<keyword evidence="4 6" id="KW-1133">Transmembrane helix</keyword>
<evidence type="ECO:0000256" key="6">
    <source>
        <dbReference type="SAM" id="Phobius"/>
    </source>
</evidence>
<feature type="transmembrane region" description="Helical" evidence="6">
    <location>
        <begin position="294"/>
        <end position="317"/>
    </location>
</feature>
<dbReference type="GO" id="GO:0022857">
    <property type="term" value="F:transmembrane transporter activity"/>
    <property type="evidence" value="ECO:0007669"/>
    <property type="project" value="InterPro"/>
</dbReference>
<evidence type="ECO:0000256" key="4">
    <source>
        <dbReference type="ARBA" id="ARBA00022989"/>
    </source>
</evidence>
<feature type="transmembrane region" description="Helical" evidence="6">
    <location>
        <begin position="131"/>
        <end position="152"/>
    </location>
</feature>
<comment type="subcellular location">
    <subcellularLocation>
        <location evidence="1">Cell membrane</location>
        <topology evidence="1">Multi-pass membrane protein</topology>
    </subcellularLocation>
</comment>
<dbReference type="PROSITE" id="PS50850">
    <property type="entry name" value="MFS"/>
    <property type="match status" value="1"/>
</dbReference>
<feature type="transmembrane region" description="Helical" evidence="6">
    <location>
        <begin position="257"/>
        <end position="274"/>
    </location>
</feature>
<evidence type="ECO:0000256" key="1">
    <source>
        <dbReference type="ARBA" id="ARBA00004651"/>
    </source>
</evidence>
<dbReference type="Gene3D" id="1.20.1250.20">
    <property type="entry name" value="MFS general substrate transporter like domains"/>
    <property type="match status" value="1"/>
</dbReference>
<feature type="transmembrane region" description="Helical" evidence="6">
    <location>
        <begin position="74"/>
        <end position="95"/>
    </location>
</feature>
<feature type="transmembrane region" description="Helical" evidence="6">
    <location>
        <begin position="164"/>
        <end position="188"/>
    </location>
</feature>
<reference evidence="8 9" key="1">
    <citation type="journal article" date="2011" name="J. Bacteriol.">
        <title>Complete Genome Sequence of Alicyclobacillus acidocaldarius Strain Tc-4-1.</title>
        <authorList>
            <person name="Chen Y."/>
            <person name="He Y."/>
            <person name="Zhang B."/>
            <person name="Yang J."/>
            <person name="Li W."/>
            <person name="Dong Z."/>
            <person name="Hu S."/>
        </authorList>
    </citation>
    <scope>NUCLEOTIDE SEQUENCE [LARGE SCALE GENOMIC DNA]</scope>
    <source>
        <strain evidence="8 9">Tc-4-1</strain>
    </source>
</reference>
<dbReference type="InterPro" id="IPR036259">
    <property type="entry name" value="MFS_trans_sf"/>
</dbReference>
<feature type="transmembrane region" description="Helical" evidence="6">
    <location>
        <begin position="357"/>
        <end position="374"/>
    </location>
</feature>
<feature type="transmembrane region" description="Helical" evidence="6">
    <location>
        <begin position="390"/>
        <end position="411"/>
    </location>
</feature>